<organism evidence="3 4">
    <name type="scientific">Pollutimonas subterranea</name>
    <dbReference type="NCBI Taxonomy" id="2045210"/>
    <lineage>
        <taxon>Bacteria</taxon>
        <taxon>Pseudomonadati</taxon>
        <taxon>Pseudomonadota</taxon>
        <taxon>Betaproteobacteria</taxon>
        <taxon>Burkholderiales</taxon>
        <taxon>Alcaligenaceae</taxon>
        <taxon>Pollutimonas</taxon>
    </lineage>
</organism>
<evidence type="ECO:0000313" key="3">
    <source>
        <dbReference type="EMBL" id="PLC48022.1"/>
    </source>
</evidence>
<dbReference type="RefSeq" id="WP_102075793.1">
    <property type="nucleotide sequence ID" value="NZ_PDNW01000031.1"/>
</dbReference>
<keyword evidence="4" id="KW-1185">Reference proteome</keyword>
<comment type="caution">
    <text evidence="3">The sequence shown here is derived from an EMBL/GenBank/DDBJ whole genome shotgun (WGS) entry which is preliminary data.</text>
</comment>
<feature type="compositionally biased region" description="Pro residues" evidence="1">
    <location>
        <begin position="44"/>
        <end position="54"/>
    </location>
</feature>
<feature type="region of interest" description="Disordered" evidence="1">
    <location>
        <begin position="41"/>
        <end position="81"/>
    </location>
</feature>
<evidence type="ECO:0000256" key="1">
    <source>
        <dbReference type="SAM" id="MobiDB-lite"/>
    </source>
</evidence>
<dbReference type="Proteomes" id="UP000234190">
    <property type="component" value="Unassembled WGS sequence"/>
</dbReference>
<reference evidence="3 4" key="1">
    <citation type="submission" date="2017-10" db="EMBL/GenBank/DDBJ databases">
        <title>Two draft genome sequences of Pusillimonas sp. strains isolated from a nitrate- and radionuclide-contaminated groundwater in Russia.</title>
        <authorList>
            <person name="Grouzdev D.S."/>
            <person name="Tourova T.P."/>
            <person name="Goeva M.A."/>
            <person name="Babich T.L."/>
            <person name="Sokolova D.S."/>
            <person name="Abdullin R."/>
            <person name="Poltaraus A.B."/>
            <person name="Toshchakov S.V."/>
            <person name="Nazina T.N."/>
        </authorList>
    </citation>
    <scope>NUCLEOTIDE SEQUENCE [LARGE SCALE GENOMIC DNA]</scope>
    <source>
        <strain evidence="3 4">JR1/69-3-13</strain>
    </source>
</reference>
<sequence>MRHIAVAVSLTAFSAASAAQSLDWGSVLQQGVNEVIRSMNTPSAPAPYSTPPVYKPSAPSSSPSSSPSSPKVSKARSASEQNVDARIADNMLGNPAEFRSFLNRLKKAVAASDKRTLAKMMDYPLRVSRDDIKVFTEKDFTDNFDSIFTPPVVAAVKKQSYADLFVRDQGASVGNGVVWFTGVCADKSCNRRIPKVVTVNTPATAAGTTKKVPALPSTTARRAGAHAIAGSSLPADLVPGQFGPCRNIPVKSGPGLLTITGALEPDGADCYRFTGRTGQTVRIELVSVAAGFNIDGLAENRYELEFKARNQVYDIMLAHTFPNSPLDHYELHVSFK</sequence>
<dbReference type="EMBL" id="PDNW01000031">
    <property type="protein sequence ID" value="PLC48022.1"/>
    <property type="molecule type" value="Genomic_DNA"/>
</dbReference>
<evidence type="ECO:0000256" key="2">
    <source>
        <dbReference type="SAM" id="SignalP"/>
    </source>
</evidence>
<feature type="signal peptide" evidence="2">
    <location>
        <begin position="1"/>
        <end position="18"/>
    </location>
</feature>
<evidence type="ECO:0000313" key="4">
    <source>
        <dbReference type="Proteomes" id="UP000234190"/>
    </source>
</evidence>
<feature type="compositionally biased region" description="Low complexity" evidence="1">
    <location>
        <begin position="55"/>
        <end position="79"/>
    </location>
</feature>
<feature type="chain" id="PRO_5014781748" evidence="2">
    <location>
        <begin position="19"/>
        <end position="336"/>
    </location>
</feature>
<name>A0A2N4TZ36_9BURK</name>
<accession>A0A2N4TZ36</accession>
<proteinExistence type="predicted"/>
<dbReference type="AlphaFoldDB" id="A0A2N4TZ36"/>
<protein>
    <submittedName>
        <fullName evidence="3">Uncharacterized protein</fullName>
    </submittedName>
</protein>
<keyword evidence="2" id="KW-0732">Signal</keyword>
<dbReference type="OrthoDB" id="5455653at2"/>
<gene>
    <name evidence="3" type="ORF">CR159_20435</name>
</gene>